<dbReference type="OrthoDB" id="3587182at2759"/>
<dbReference type="InterPro" id="IPR004045">
    <property type="entry name" value="Glutathione_S-Trfase_N"/>
</dbReference>
<dbReference type="SUPFAM" id="SSF52833">
    <property type="entry name" value="Thioredoxin-like"/>
    <property type="match status" value="1"/>
</dbReference>
<dbReference type="AlphaFoldDB" id="A0A0D7B414"/>
<reference evidence="3 4" key="1">
    <citation type="journal article" date="2015" name="Fungal Genet. Biol.">
        <title>Evolution of novel wood decay mechanisms in Agaricales revealed by the genome sequences of Fistulina hepatica and Cylindrobasidium torrendii.</title>
        <authorList>
            <person name="Floudas D."/>
            <person name="Held B.W."/>
            <person name="Riley R."/>
            <person name="Nagy L.G."/>
            <person name="Koehler G."/>
            <person name="Ransdell A.S."/>
            <person name="Younus H."/>
            <person name="Chow J."/>
            <person name="Chiniquy J."/>
            <person name="Lipzen A."/>
            <person name="Tritt A."/>
            <person name="Sun H."/>
            <person name="Haridas S."/>
            <person name="LaButti K."/>
            <person name="Ohm R.A."/>
            <person name="Kues U."/>
            <person name="Blanchette R.A."/>
            <person name="Grigoriev I.V."/>
            <person name="Minto R.E."/>
            <person name="Hibbett D.S."/>
        </authorList>
    </citation>
    <scope>NUCLEOTIDE SEQUENCE [LARGE SCALE GENOMIC DNA]</scope>
    <source>
        <strain evidence="3 4">FP15055 ss-10</strain>
    </source>
</reference>
<dbReference type="InterPro" id="IPR010987">
    <property type="entry name" value="Glutathione-S-Trfase_C-like"/>
</dbReference>
<feature type="domain" description="GST C-terminal" evidence="2">
    <location>
        <begin position="95"/>
        <end position="232"/>
    </location>
</feature>
<dbReference type="PANTHER" id="PTHR43968:SF6">
    <property type="entry name" value="GLUTATHIONE S-TRANSFERASE OMEGA"/>
    <property type="match status" value="1"/>
</dbReference>
<dbReference type="Pfam" id="PF13409">
    <property type="entry name" value="GST_N_2"/>
    <property type="match status" value="1"/>
</dbReference>
<dbReference type="Proteomes" id="UP000054007">
    <property type="component" value="Unassembled WGS sequence"/>
</dbReference>
<dbReference type="InterPro" id="IPR036249">
    <property type="entry name" value="Thioredoxin-like_sf"/>
</dbReference>
<dbReference type="SUPFAM" id="SSF47616">
    <property type="entry name" value="GST C-terminal domain-like"/>
    <property type="match status" value="1"/>
</dbReference>
<evidence type="ECO:0000259" key="2">
    <source>
        <dbReference type="PROSITE" id="PS50405"/>
    </source>
</evidence>
<dbReference type="SFLD" id="SFLDS00019">
    <property type="entry name" value="Glutathione_Transferase_(cytos"/>
    <property type="match status" value="1"/>
</dbReference>
<dbReference type="EMBL" id="KN880611">
    <property type="protein sequence ID" value="KIY64955.1"/>
    <property type="molecule type" value="Genomic_DNA"/>
</dbReference>
<dbReference type="PROSITE" id="PS50404">
    <property type="entry name" value="GST_NTER"/>
    <property type="match status" value="1"/>
</dbReference>
<dbReference type="Gene3D" id="3.40.30.10">
    <property type="entry name" value="Glutaredoxin"/>
    <property type="match status" value="1"/>
</dbReference>
<evidence type="ECO:0000259" key="1">
    <source>
        <dbReference type="PROSITE" id="PS50404"/>
    </source>
</evidence>
<dbReference type="PANTHER" id="PTHR43968">
    <property type="match status" value="1"/>
</dbReference>
<protein>
    <recommendedName>
        <fullName evidence="5">Glutathione S-transferase</fullName>
    </recommendedName>
</protein>
<dbReference type="InterPro" id="IPR050983">
    <property type="entry name" value="GST_Omega/HSP26"/>
</dbReference>
<evidence type="ECO:0000313" key="4">
    <source>
        <dbReference type="Proteomes" id="UP000054007"/>
    </source>
</evidence>
<sequence length="232" mass="26086">MQLQSPLKLWVIRWGPYPRRVLLYLKIKGVPNEDIEIVNMEFTATGGMSGDPDKPAGSVPMLQLEDGSLIRQSMGILQYLEERFAHIGSNMSGTSALERAQIRDMCSLVDEAAAQTHVYMSHASKIFTRLNPHQSKVEAERSEALRDKALRTLADWTSDTRGFLMGGENPTLPDIVLFALMQSYRVFYGDDIGKSMPRLEDFYNKMSGLDGTEAPEYPAHMESIAKQRVVEL</sequence>
<dbReference type="Gene3D" id="1.20.1050.10">
    <property type="match status" value="1"/>
</dbReference>
<name>A0A0D7B414_9AGAR</name>
<dbReference type="InterPro" id="IPR036282">
    <property type="entry name" value="Glutathione-S-Trfase_C_sf"/>
</dbReference>
<dbReference type="GO" id="GO:0005737">
    <property type="term" value="C:cytoplasm"/>
    <property type="evidence" value="ECO:0007669"/>
    <property type="project" value="TreeGrafter"/>
</dbReference>
<evidence type="ECO:0000313" key="3">
    <source>
        <dbReference type="EMBL" id="KIY64955.1"/>
    </source>
</evidence>
<proteinExistence type="predicted"/>
<organism evidence="3 4">
    <name type="scientific">Cylindrobasidium torrendii FP15055 ss-10</name>
    <dbReference type="NCBI Taxonomy" id="1314674"/>
    <lineage>
        <taxon>Eukaryota</taxon>
        <taxon>Fungi</taxon>
        <taxon>Dikarya</taxon>
        <taxon>Basidiomycota</taxon>
        <taxon>Agaricomycotina</taxon>
        <taxon>Agaricomycetes</taxon>
        <taxon>Agaricomycetidae</taxon>
        <taxon>Agaricales</taxon>
        <taxon>Marasmiineae</taxon>
        <taxon>Physalacriaceae</taxon>
        <taxon>Cylindrobasidium</taxon>
    </lineage>
</organism>
<keyword evidence="4" id="KW-1185">Reference proteome</keyword>
<dbReference type="STRING" id="1314674.A0A0D7B414"/>
<gene>
    <name evidence="3" type="ORF">CYLTODRAFT_412947</name>
</gene>
<feature type="domain" description="GST N-terminal" evidence="1">
    <location>
        <begin position="5"/>
        <end position="88"/>
    </location>
</feature>
<dbReference type="PROSITE" id="PS50405">
    <property type="entry name" value="GST_CTER"/>
    <property type="match status" value="1"/>
</dbReference>
<accession>A0A0D7B414</accession>
<evidence type="ECO:0008006" key="5">
    <source>
        <dbReference type="Google" id="ProtNLM"/>
    </source>
</evidence>
<dbReference type="InterPro" id="IPR040079">
    <property type="entry name" value="Glutathione_S-Trfase"/>
</dbReference>